<evidence type="ECO:0000259" key="4">
    <source>
        <dbReference type="PROSITE" id="PS50995"/>
    </source>
</evidence>
<dbReference type="PATRIC" id="fig|1538.10.peg.1028"/>
<feature type="domain" description="HTH marR-type" evidence="4">
    <location>
        <begin position="6"/>
        <end position="138"/>
    </location>
</feature>
<dbReference type="Proteomes" id="UP000077407">
    <property type="component" value="Unassembled WGS sequence"/>
</dbReference>
<dbReference type="PANTHER" id="PTHR42756">
    <property type="entry name" value="TRANSCRIPTIONAL REGULATOR, MARR"/>
    <property type="match status" value="1"/>
</dbReference>
<dbReference type="InterPro" id="IPR000835">
    <property type="entry name" value="HTH_MarR-typ"/>
</dbReference>
<reference evidence="5 6" key="1">
    <citation type="journal article" date="2015" name="Biotechnol. Bioeng.">
        <title>Genome sequence and phenotypic characterization of Caulobacter segnis.</title>
        <authorList>
            <person name="Patel S."/>
            <person name="Fletcher B."/>
            <person name="Scott D.C."/>
            <person name="Ely B."/>
        </authorList>
    </citation>
    <scope>NUCLEOTIDE SEQUENCE [LARGE SCALE GENOMIC DNA]</scope>
    <source>
        <strain evidence="5 6">ERI-2</strain>
    </source>
</reference>
<keyword evidence="2" id="KW-0238">DNA-binding</keyword>
<evidence type="ECO:0000313" key="6">
    <source>
        <dbReference type="Proteomes" id="UP000077407"/>
    </source>
</evidence>
<gene>
    <name evidence="5" type="primary">slyA_2</name>
    <name evidence="5" type="ORF">WY13_00532</name>
</gene>
<proteinExistence type="predicted"/>
<dbReference type="SUPFAM" id="SSF46785">
    <property type="entry name" value="Winged helix' DNA-binding domain"/>
    <property type="match status" value="1"/>
</dbReference>
<evidence type="ECO:0000313" key="5">
    <source>
        <dbReference type="EMBL" id="OAA91567.1"/>
    </source>
</evidence>
<dbReference type="InterPro" id="IPR036388">
    <property type="entry name" value="WH-like_DNA-bd_sf"/>
</dbReference>
<organism evidence="5 6">
    <name type="scientific">Clostridium ljungdahlii</name>
    <dbReference type="NCBI Taxonomy" id="1538"/>
    <lineage>
        <taxon>Bacteria</taxon>
        <taxon>Bacillati</taxon>
        <taxon>Bacillota</taxon>
        <taxon>Clostridia</taxon>
        <taxon>Eubacteriales</taxon>
        <taxon>Clostridiaceae</taxon>
        <taxon>Clostridium</taxon>
    </lineage>
</organism>
<sequence length="156" mass="18573">MNRFYIQQIFATIFYLSNKVQVQGDKLDERITVRQWMVLLTILHLPENEAFYSNIAEKMGCSKQNVKHIVVNLEKKNYVILEENKKDKRSVNIKITKDCMKIIKEYYEKGNKLMSTIFRDFDDEELETLWKLLNKLAAYDGSNWTGYGEIADFDRR</sequence>
<dbReference type="GO" id="GO:0003700">
    <property type="term" value="F:DNA-binding transcription factor activity"/>
    <property type="evidence" value="ECO:0007669"/>
    <property type="project" value="InterPro"/>
</dbReference>
<evidence type="ECO:0000256" key="2">
    <source>
        <dbReference type="ARBA" id="ARBA00023125"/>
    </source>
</evidence>
<dbReference type="AlphaFoldDB" id="A0A166S373"/>
<comment type="caution">
    <text evidence="5">The sequence shown here is derived from an EMBL/GenBank/DDBJ whole genome shotgun (WGS) entry which is preliminary data.</text>
</comment>
<dbReference type="Gene3D" id="1.10.10.10">
    <property type="entry name" value="Winged helix-like DNA-binding domain superfamily/Winged helix DNA-binding domain"/>
    <property type="match status" value="1"/>
</dbReference>
<evidence type="ECO:0000256" key="3">
    <source>
        <dbReference type="ARBA" id="ARBA00023163"/>
    </source>
</evidence>
<keyword evidence="1" id="KW-0805">Transcription regulation</keyword>
<name>A0A166S373_9CLOT</name>
<keyword evidence="3" id="KW-0804">Transcription</keyword>
<dbReference type="PROSITE" id="PS50995">
    <property type="entry name" value="HTH_MARR_2"/>
    <property type="match status" value="1"/>
</dbReference>
<dbReference type="PANTHER" id="PTHR42756:SF1">
    <property type="entry name" value="TRANSCRIPTIONAL REPRESSOR OF EMRAB OPERON"/>
    <property type="match status" value="1"/>
</dbReference>
<dbReference type="Pfam" id="PF12802">
    <property type="entry name" value="MarR_2"/>
    <property type="match status" value="1"/>
</dbReference>
<dbReference type="RefSeq" id="WP_063554149.1">
    <property type="nucleotide sequence ID" value="NZ_LITT01000005.1"/>
</dbReference>
<dbReference type="SMART" id="SM00347">
    <property type="entry name" value="HTH_MARR"/>
    <property type="match status" value="1"/>
</dbReference>
<evidence type="ECO:0000256" key="1">
    <source>
        <dbReference type="ARBA" id="ARBA00023015"/>
    </source>
</evidence>
<accession>A0A166S373</accession>
<protein>
    <submittedName>
        <fullName evidence="5">Transcriptional regulator SlyA</fullName>
    </submittedName>
</protein>
<dbReference type="GO" id="GO:0003677">
    <property type="term" value="F:DNA binding"/>
    <property type="evidence" value="ECO:0007669"/>
    <property type="project" value="UniProtKB-KW"/>
</dbReference>
<dbReference type="OrthoDB" id="1644269at2"/>
<dbReference type="InterPro" id="IPR036390">
    <property type="entry name" value="WH_DNA-bd_sf"/>
</dbReference>
<dbReference type="EMBL" id="LITT01000005">
    <property type="protein sequence ID" value="OAA91567.1"/>
    <property type="molecule type" value="Genomic_DNA"/>
</dbReference>